<dbReference type="RefSeq" id="WP_240832332.1">
    <property type="nucleotide sequence ID" value="NZ_JAKWBL010000004.1"/>
</dbReference>
<keyword evidence="6" id="KW-1185">Reference proteome</keyword>
<dbReference type="InterPro" id="IPR016035">
    <property type="entry name" value="Acyl_Trfase/lysoPLipase"/>
</dbReference>
<feature type="domain" description="PNPLA" evidence="4">
    <location>
        <begin position="51"/>
        <end position="360"/>
    </location>
</feature>
<feature type="transmembrane region" description="Helical" evidence="3">
    <location>
        <begin position="145"/>
        <end position="168"/>
    </location>
</feature>
<evidence type="ECO:0000256" key="2">
    <source>
        <dbReference type="PROSITE-ProRule" id="PRU01161"/>
    </source>
</evidence>
<feature type="transmembrane region" description="Helical" evidence="3">
    <location>
        <begin position="51"/>
        <end position="70"/>
    </location>
</feature>
<dbReference type="SUPFAM" id="SSF52151">
    <property type="entry name" value="FabD/lysophospholipase-like"/>
    <property type="match status" value="1"/>
</dbReference>
<reference evidence="5 6" key="1">
    <citation type="submission" date="2022-02" db="EMBL/GenBank/DDBJ databases">
        <authorList>
            <person name="Min J."/>
        </authorList>
    </citation>
    <scope>NUCLEOTIDE SEQUENCE [LARGE SCALE GENOMIC DNA]</scope>
    <source>
        <strain evidence="5 6">GR10-1</strain>
    </source>
</reference>
<evidence type="ECO:0000313" key="6">
    <source>
        <dbReference type="Proteomes" id="UP001202248"/>
    </source>
</evidence>
<feature type="active site" description="Proton acceptor" evidence="2">
    <location>
        <position position="347"/>
    </location>
</feature>
<sequence length="392" mass="43994">MPASKITVTDFTNSPKVQANLKKLRETFGPNGKPFEVSDVLDAEGHQYVNLVQKGGGVLGVALVGYTYILEKMGIRFLRMAGTSAGAINTAMLTVIGKKQEEKSTRVLEAITNLNFFDLVDGHRMARWIIKRFITHKNYFRRIRIIAIAIIALFTLLLAGSMIFLILGQNNENLQMVSRPLIFALVIVMIVIAELVRYILKLLKKFKTSGYGINPGNFFYNWIEKQMRDNGVLDTTDIINKATQAIPGLHLRHDHPQGITDLTGDVTFIASELVTQNKIEFPAMAGLFRKDKDSLHPAGFVRASMSIPMFFESYFINDIPCNQPSIRQKWKEIFDEDDPPSSTRFVDGGILSNFPINIFYNSKINVPRLPSFGIDLDDSAPEDKKSSQQTGL</sequence>
<dbReference type="Pfam" id="PF01734">
    <property type="entry name" value="Patatin"/>
    <property type="match status" value="1"/>
</dbReference>
<evidence type="ECO:0000256" key="3">
    <source>
        <dbReference type="SAM" id="Phobius"/>
    </source>
</evidence>
<keyword evidence="1 2" id="KW-0443">Lipid metabolism</keyword>
<feature type="short sequence motif" description="GXGXXG" evidence="2">
    <location>
        <begin position="55"/>
        <end position="60"/>
    </location>
</feature>
<protein>
    <submittedName>
        <fullName evidence="5">Patatin-like phospholipase family protein</fullName>
    </submittedName>
</protein>
<keyword evidence="2" id="KW-0442">Lipid degradation</keyword>
<name>A0ABS9SPK7_9BACT</name>
<evidence type="ECO:0000313" key="5">
    <source>
        <dbReference type="EMBL" id="MCH5600310.1"/>
    </source>
</evidence>
<dbReference type="PANTHER" id="PTHR46394">
    <property type="entry name" value="ANNEXIN"/>
    <property type="match status" value="1"/>
</dbReference>
<organism evidence="5 6">
    <name type="scientific">Niabella ginsengisoli</name>
    <dbReference type="NCBI Taxonomy" id="522298"/>
    <lineage>
        <taxon>Bacteria</taxon>
        <taxon>Pseudomonadati</taxon>
        <taxon>Bacteroidota</taxon>
        <taxon>Chitinophagia</taxon>
        <taxon>Chitinophagales</taxon>
        <taxon>Chitinophagaceae</taxon>
        <taxon>Niabella</taxon>
    </lineage>
</organism>
<comment type="caution">
    <text evidence="5">The sequence shown here is derived from an EMBL/GenBank/DDBJ whole genome shotgun (WGS) entry which is preliminary data.</text>
</comment>
<keyword evidence="3" id="KW-0812">Transmembrane</keyword>
<keyword evidence="2" id="KW-0378">Hydrolase</keyword>
<accession>A0ABS9SPK7</accession>
<dbReference type="EMBL" id="JAKWBL010000004">
    <property type="protein sequence ID" value="MCH5600310.1"/>
    <property type="molecule type" value="Genomic_DNA"/>
</dbReference>
<feature type="short sequence motif" description="GXSXG" evidence="2">
    <location>
        <begin position="82"/>
        <end position="86"/>
    </location>
</feature>
<gene>
    <name evidence="5" type="ORF">MKP09_21510</name>
</gene>
<evidence type="ECO:0000259" key="4">
    <source>
        <dbReference type="PROSITE" id="PS51635"/>
    </source>
</evidence>
<evidence type="ECO:0000256" key="1">
    <source>
        <dbReference type="ARBA" id="ARBA00023098"/>
    </source>
</evidence>
<keyword evidence="3" id="KW-1133">Transmembrane helix</keyword>
<dbReference type="InterPro" id="IPR052580">
    <property type="entry name" value="Lipid_Hydrolase"/>
</dbReference>
<feature type="short sequence motif" description="DGA/G" evidence="2">
    <location>
        <begin position="347"/>
        <end position="349"/>
    </location>
</feature>
<dbReference type="InterPro" id="IPR002641">
    <property type="entry name" value="PNPLA_dom"/>
</dbReference>
<proteinExistence type="predicted"/>
<feature type="active site" description="Nucleophile" evidence="2">
    <location>
        <position position="84"/>
    </location>
</feature>
<dbReference type="PROSITE" id="PS51635">
    <property type="entry name" value="PNPLA"/>
    <property type="match status" value="1"/>
</dbReference>
<feature type="transmembrane region" description="Helical" evidence="3">
    <location>
        <begin position="180"/>
        <end position="200"/>
    </location>
</feature>
<dbReference type="PANTHER" id="PTHR46394:SF1">
    <property type="entry name" value="PNPLA DOMAIN-CONTAINING PROTEIN"/>
    <property type="match status" value="1"/>
</dbReference>
<keyword evidence="3" id="KW-0472">Membrane</keyword>
<dbReference type="Proteomes" id="UP001202248">
    <property type="component" value="Unassembled WGS sequence"/>
</dbReference>
<dbReference type="Gene3D" id="3.40.1090.10">
    <property type="entry name" value="Cytosolic phospholipase A2 catalytic domain"/>
    <property type="match status" value="1"/>
</dbReference>